<evidence type="ECO:0000256" key="1">
    <source>
        <dbReference type="SAM" id="MobiDB-lite"/>
    </source>
</evidence>
<dbReference type="AlphaFoldDB" id="A0A0D6LIU4"/>
<keyword evidence="3" id="KW-1185">Reference proteome</keyword>
<dbReference type="EMBL" id="KE125077">
    <property type="protein sequence ID" value="EPB71970.1"/>
    <property type="molecule type" value="Genomic_DNA"/>
</dbReference>
<sequence>MLSSCLGIRPKKWFEKKLQKKRLRRLKQREEKTPLTEKVVDKYNGSSSEEEEESDEEVILPPRRSSQFRVATQPSPQEQKAAVLSDIRKIAESQQANETVVTEVVKVEKTDDEKRALEEREKMLADQQRAREQQAAAIQAAAAKAASAPQANNEDQGAEFANRMEEEMRKKAEACIYV</sequence>
<protein>
    <submittedName>
        <fullName evidence="2">Uncharacterized protein</fullName>
    </submittedName>
</protein>
<feature type="compositionally biased region" description="Basic and acidic residues" evidence="1">
    <location>
        <begin position="123"/>
        <end position="132"/>
    </location>
</feature>
<gene>
    <name evidence="2" type="ORF">ANCCEY_08954</name>
</gene>
<evidence type="ECO:0000313" key="3">
    <source>
        <dbReference type="Proteomes" id="UP000054495"/>
    </source>
</evidence>
<feature type="compositionally biased region" description="Basic and acidic residues" evidence="1">
    <location>
        <begin position="28"/>
        <end position="41"/>
    </location>
</feature>
<dbReference type="Proteomes" id="UP000054495">
    <property type="component" value="Unassembled WGS sequence"/>
</dbReference>
<organism evidence="2 3">
    <name type="scientific">Ancylostoma ceylanicum</name>
    <dbReference type="NCBI Taxonomy" id="53326"/>
    <lineage>
        <taxon>Eukaryota</taxon>
        <taxon>Metazoa</taxon>
        <taxon>Ecdysozoa</taxon>
        <taxon>Nematoda</taxon>
        <taxon>Chromadorea</taxon>
        <taxon>Rhabditida</taxon>
        <taxon>Rhabditina</taxon>
        <taxon>Rhabditomorpha</taxon>
        <taxon>Strongyloidea</taxon>
        <taxon>Ancylostomatidae</taxon>
        <taxon>Ancylostomatinae</taxon>
        <taxon>Ancylostoma</taxon>
    </lineage>
</organism>
<evidence type="ECO:0000313" key="2">
    <source>
        <dbReference type="EMBL" id="EPB71970.1"/>
    </source>
</evidence>
<feature type="region of interest" description="Disordered" evidence="1">
    <location>
        <begin position="123"/>
        <end position="164"/>
    </location>
</feature>
<proteinExistence type="predicted"/>
<feature type="compositionally biased region" description="Acidic residues" evidence="1">
    <location>
        <begin position="48"/>
        <end position="58"/>
    </location>
</feature>
<accession>A0A0D6LIU4</accession>
<feature type="region of interest" description="Disordered" evidence="1">
    <location>
        <begin position="25"/>
        <end position="79"/>
    </location>
</feature>
<feature type="compositionally biased region" description="Low complexity" evidence="1">
    <location>
        <begin position="133"/>
        <end position="151"/>
    </location>
</feature>
<feature type="compositionally biased region" description="Polar residues" evidence="1">
    <location>
        <begin position="64"/>
        <end position="78"/>
    </location>
</feature>
<reference evidence="2 3" key="1">
    <citation type="submission" date="2013-05" db="EMBL/GenBank/DDBJ databases">
        <title>Draft genome of the parasitic nematode Anyclostoma ceylanicum.</title>
        <authorList>
            <person name="Mitreva M."/>
        </authorList>
    </citation>
    <scope>NUCLEOTIDE SEQUENCE [LARGE SCALE GENOMIC DNA]</scope>
</reference>
<name>A0A0D6LIU4_9BILA</name>